<dbReference type="InterPro" id="IPR036388">
    <property type="entry name" value="WH-like_DNA-bd_sf"/>
</dbReference>
<reference evidence="6 7" key="1">
    <citation type="journal article" date="2004" name="Science">
        <title>The genome of the diatom Thalassiosira pseudonana: ecology, evolution, and metabolism.</title>
        <authorList>
            <person name="Armbrust E.V."/>
            <person name="Berges J.A."/>
            <person name="Bowler C."/>
            <person name="Green B.R."/>
            <person name="Martinez D."/>
            <person name="Putnam N.H."/>
            <person name="Zhou S."/>
            <person name="Allen A.E."/>
            <person name="Apt K.E."/>
            <person name="Bechner M."/>
            <person name="Brzezinski M.A."/>
            <person name="Chaal B.K."/>
            <person name="Chiovitti A."/>
            <person name="Davis A.K."/>
            <person name="Demarest M.S."/>
            <person name="Detter J.C."/>
            <person name="Glavina T."/>
            <person name="Goodstein D."/>
            <person name="Hadi M.Z."/>
            <person name="Hellsten U."/>
            <person name="Hildebrand M."/>
            <person name="Jenkins B.D."/>
            <person name="Jurka J."/>
            <person name="Kapitonov V.V."/>
            <person name="Kroger N."/>
            <person name="Lau W.W."/>
            <person name="Lane T.W."/>
            <person name="Larimer F.W."/>
            <person name="Lippmeier J.C."/>
            <person name="Lucas S."/>
            <person name="Medina M."/>
            <person name="Montsant A."/>
            <person name="Obornik M."/>
            <person name="Parker M.S."/>
            <person name="Palenik B."/>
            <person name="Pazour G.J."/>
            <person name="Richardson P.M."/>
            <person name="Rynearson T.A."/>
            <person name="Saito M.A."/>
            <person name="Schwartz D.C."/>
            <person name="Thamatrakoln K."/>
            <person name="Valentin K."/>
            <person name="Vardi A."/>
            <person name="Wilkerson F.P."/>
            <person name="Rokhsar D.S."/>
        </authorList>
    </citation>
    <scope>NUCLEOTIDE SEQUENCE [LARGE SCALE GENOMIC DNA]</scope>
    <source>
        <strain evidence="6 7">CCMP1335</strain>
    </source>
</reference>
<accession>B8C4F9</accession>
<dbReference type="GeneID" id="7444580"/>
<dbReference type="InParanoid" id="B8C4F9"/>
<protein>
    <recommendedName>
        <fullName evidence="5">HSF-type DNA-binding domain-containing protein</fullName>
    </recommendedName>
</protein>
<keyword evidence="7" id="KW-1185">Reference proteome</keyword>
<dbReference type="PANTHER" id="PTHR10015:SF206">
    <property type="entry name" value="HSF-TYPE DNA-BINDING DOMAIN-CONTAINING PROTEIN"/>
    <property type="match status" value="1"/>
</dbReference>
<dbReference type="GO" id="GO:0005634">
    <property type="term" value="C:nucleus"/>
    <property type="evidence" value="ECO:0007669"/>
    <property type="project" value="UniProtKB-SubCell"/>
</dbReference>
<evidence type="ECO:0000313" key="6">
    <source>
        <dbReference type="EMBL" id="EED91320.1"/>
    </source>
</evidence>
<reference evidence="6 7" key="2">
    <citation type="journal article" date="2008" name="Nature">
        <title>The Phaeodactylum genome reveals the evolutionary history of diatom genomes.</title>
        <authorList>
            <person name="Bowler C."/>
            <person name="Allen A.E."/>
            <person name="Badger J.H."/>
            <person name="Grimwood J."/>
            <person name="Jabbari K."/>
            <person name="Kuo A."/>
            <person name="Maheswari U."/>
            <person name="Martens C."/>
            <person name="Maumus F."/>
            <person name="Otillar R.P."/>
            <person name="Rayko E."/>
            <person name="Salamov A."/>
            <person name="Vandepoele K."/>
            <person name="Beszteri B."/>
            <person name="Gruber A."/>
            <person name="Heijde M."/>
            <person name="Katinka M."/>
            <person name="Mock T."/>
            <person name="Valentin K."/>
            <person name="Verret F."/>
            <person name="Berges J.A."/>
            <person name="Brownlee C."/>
            <person name="Cadoret J.P."/>
            <person name="Chiovitti A."/>
            <person name="Choi C.J."/>
            <person name="Coesel S."/>
            <person name="De Martino A."/>
            <person name="Detter J.C."/>
            <person name="Durkin C."/>
            <person name="Falciatore A."/>
            <person name="Fournet J."/>
            <person name="Haruta M."/>
            <person name="Huysman M.J."/>
            <person name="Jenkins B.D."/>
            <person name="Jiroutova K."/>
            <person name="Jorgensen R.E."/>
            <person name="Joubert Y."/>
            <person name="Kaplan A."/>
            <person name="Kroger N."/>
            <person name="Kroth P.G."/>
            <person name="La Roche J."/>
            <person name="Lindquist E."/>
            <person name="Lommer M."/>
            <person name="Martin-Jezequel V."/>
            <person name="Lopez P.J."/>
            <person name="Lucas S."/>
            <person name="Mangogna M."/>
            <person name="McGinnis K."/>
            <person name="Medlin L.K."/>
            <person name="Montsant A."/>
            <person name="Oudot-Le Secq M.P."/>
            <person name="Napoli C."/>
            <person name="Obornik M."/>
            <person name="Parker M.S."/>
            <person name="Petit J.L."/>
            <person name="Porcel B.M."/>
            <person name="Poulsen N."/>
            <person name="Robison M."/>
            <person name="Rychlewski L."/>
            <person name="Rynearson T.A."/>
            <person name="Schmutz J."/>
            <person name="Shapiro H."/>
            <person name="Siaut M."/>
            <person name="Stanley M."/>
            <person name="Sussman M.R."/>
            <person name="Taylor A.R."/>
            <person name="Vardi A."/>
            <person name="von Dassow P."/>
            <person name="Vyverman W."/>
            <person name="Willis A."/>
            <person name="Wyrwicz L.S."/>
            <person name="Rokhsar D.S."/>
            <person name="Weissenbach J."/>
            <person name="Armbrust E.V."/>
            <person name="Green B.R."/>
            <person name="Van de Peer Y."/>
            <person name="Grigoriev I.V."/>
        </authorList>
    </citation>
    <scope>NUCLEOTIDE SEQUENCE [LARGE SCALE GENOMIC DNA]</scope>
    <source>
        <strain evidence="6 7">CCMP1335</strain>
    </source>
</reference>
<dbReference type="GO" id="GO:0003700">
    <property type="term" value="F:DNA-binding transcription factor activity"/>
    <property type="evidence" value="ECO:0007669"/>
    <property type="project" value="InterPro"/>
</dbReference>
<proteinExistence type="inferred from homology"/>
<dbReference type="SMART" id="SM00415">
    <property type="entry name" value="HSF"/>
    <property type="match status" value="1"/>
</dbReference>
<evidence type="ECO:0000256" key="3">
    <source>
        <dbReference type="ARBA" id="ARBA00023242"/>
    </source>
</evidence>
<dbReference type="Gene3D" id="1.10.10.10">
    <property type="entry name" value="Winged helix-like DNA-binding domain superfamily/Winged helix DNA-binding domain"/>
    <property type="match status" value="1"/>
</dbReference>
<evidence type="ECO:0000256" key="2">
    <source>
        <dbReference type="ARBA" id="ARBA00023125"/>
    </source>
</evidence>
<dbReference type="InterPro" id="IPR036390">
    <property type="entry name" value="WH_DNA-bd_sf"/>
</dbReference>
<dbReference type="EMBL" id="CM000643">
    <property type="protein sequence ID" value="EED91320.1"/>
    <property type="molecule type" value="Genomic_DNA"/>
</dbReference>
<sequence length="131" mass="14816">MSNDNSLGSSADFLGSNVPPQNKWLYDLHSIISDPSPGGHDPSNCGRPIVWASNGKGFVITDKTKFIQMVLPKFLPETKYESMTRRLNRWGFERCNSGSLKGYYFHPNFQRNQPQLINTIVPNQRGKGQRS</sequence>
<dbReference type="InterPro" id="IPR000232">
    <property type="entry name" value="HSF_DNA-bd"/>
</dbReference>
<dbReference type="Proteomes" id="UP000001449">
    <property type="component" value="Chromosome 6"/>
</dbReference>
<organism evidence="6 7">
    <name type="scientific">Thalassiosira pseudonana</name>
    <name type="common">Marine diatom</name>
    <name type="synonym">Cyclotella nana</name>
    <dbReference type="NCBI Taxonomy" id="35128"/>
    <lineage>
        <taxon>Eukaryota</taxon>
        <taxon>Sar</taxon>
        <taxon>Stramenopiles</taxon>
        <taxon>Ochrophyta</taxon>
        <taxon>Bacillariophyta</taxon>
        <taxon>Coscinodiscophyceae</taxon>
        <taxon>Thalassiosirophycidae</taxon>
        <taxon>Thalassiosirales</taxon>
        <taxon>Thalassiosiraceae</taxon>
        <taxon>Thalassiosira</taxon>
    </lineage>
</organism>
<evidence type="ECO:0000256" key="4">
    <source>
        <dbReference type="RuleBase" id="RU004020"/>
    </source>
</evidence>
<feature type="non-terminal residue" evidence="6">
    <location>
        <position position="131"/>
    </location>
</feature>
<evidence type="ECO:0000313" key="7">
    <source>
        <dbReference type="Proteomes" id="UP000001449"/>
    </source>
</evidence>
<comment type="similarity">
    <text evidence="4">Belongs to the HSF family.</text>
</comment>
<keyword evidence="3" id="KW-0539">Nucleus</keyword>
<dbReference type="HOGENOM" id="CLU_1933144_0_0_1"/>
<evidence type="ECO:0000259" key="5">
    <source>
        <dbReference type="SMART" id="SM00415"/>
    </source>
</evidence>
<dbReference type="PaxDb" id="35128-Thaps263002"/>
<keyword evidence="2" id="KW-0238">DNA-binding</keyword>
<dbReference type="PANTHER" id="PTHR10015">
    <property type="entry name" value="HEAT SHOCK TRANSCRIPTION FACTOR"/>
    <property type="match status" value="1"/>
</dbReference>
<dbReference type="GO" id="GO:0043565">
    <property type="term" value="F:sequence-specific DNA binding"/>
    <property type="evidence" value="ECO:0007669"/>
    <property type="project" value="InterPro"/>
</dbReference>
<evidence type="ECO:0000256" key="1">
    <source>
        <dbReference type="ARBA" id="ARBA00004123"/>
    </source>
</evidence>
<dbReference type="KEGG" id="tps:THAPSDRAFT_263002"/>
<name>B8C4F9_THAPS</name>
<dbReference type="AlphaFoldDB" id="B8C4F9"/>
<comment type="subcellular location">
    <subcellularLocation>
        <location evidence="1">Nucleus</location>
    </subcellularLocation>
</comment>
<gene>
    <name evidence="6" type="primary">HSF23</name>
    <name evidence="6" type="ORF">THAPSDRAFT_263002</name>
</gene>
<dbReference type="SUPFAM" id="SSF46785">
    <property type="entry name" value="Winged helix' DNA-binding domain"/>
    <property type="match status" value="1"/>
</dbReference>
<feature type="domain" description="HSF-type DNA-binding" evidence="5">
    <location>
        <begin position="20"/>
        <end position="123"/>
    </location>
</feature>
<dbReference type="RefSeq" id="XP_002291213.1">
    <property type="nucleotide sequence ID" value="XM_002291177.1"/>
</dbReference>
<dbReference type="Pfam" id="PF00447">
    <property type="entry name" value="HSF_DNA-bind"/>
    <property type="match status" value="1"/>
</dbReference>